<keyword evidence="3" id="KW-0227">DNA damage</keyword>
<reference evidence="7" key="1">
    <citation type="journal article" date="2019" name="Int. J. Syst. Evol. Microbiol.">
        <title>The Global Catalogue of Microorganisms (GCM) 10K type strain sequencing project: providing services to taxonomists for standard genome sequencing and annotation.</title>
        <authorList>
            <consortium name="The Broad Institute Genomics Platform"/>
            <consortium name="The Broad Institute Genome Sequencing Center for Infectious Disease"/>
            <person name="Wu L."/>
            <person name="Ma J."/>
        </authorList>
    </citation>
    <scope>NUCLEOTIDE SEQUENCE [LARGE SCALE GENOMIC DNA]</scope>
    <source>
        <strain evidence="7">CGMCC 4.7382</strain>
    </source>
</reference>
<dbReference type="PANTHER" id="PTHR41251:SF1">
    <property type="entry name" value="NON-HOMOLOGOUS END JOINING PROTEIN KU"/>
    <property type="match status" value="1"/>
</dbReference>
<comment type="function">
    <text evidence="3">With LigD forms a non-homologous end joining (NHEJ) DNA repair enzyme, which repairs dsDNA breaks with reduced fidelity. Binds linear dsDNA with 5'- and 3'- overhangs but not closed circular dsDNA nor ssDNA. Recruits and stimulates the ligase activity of LigD.</text>
</comment>
<dbReference type="SUPFAM" id="SSF100939">
    <property type="entry name" value="SPOC domain-like"/>
    <property type="match status" value="1"/>
</dbReference>
<dbReference type="Proteomes" id="UP001596540">
    <property type="component" value="Unassembled WGS sequence"/>
</dbReference>
<proteinExistence type="inferred from homology"/>
<name>A0ABW2KAL6_9ACTN</name>
<feature type="compositionally biased region" description="Low complexity" evidence="4">
    <location>
        <begin position="271"/>
        <end position="286"/>
    </location>
</feature>
<comment type="caution">
    <text evidence="6">The sequence shown here is derived from an EMBL/GenBank/DDBJ whole genome shotgun (WGS) entry which is preliminary data.</text>
</comment>
<accession>A0ABW2KAL6</accession>
<organism evidence="6 7">
    <name type="scientific">Marinactinospora rubrisoli</name>
    <dbReference type="NCBI Taxonomy" id="2715399"/>
    <lineage>
        <taxon>Bacteria</taxon>
        <taxon>Bacillati</taxon>
        <taxon>Actinomycetota</taxon>
        <taxon>Actinomycetes</taxon>
        <taxon>Streptosporangiales</taxon>
        <taxon>Nocardiopsidaceae</taxon>
        <taxon>Marinactinospora</taxon>
    </lineage>
</organism>
<keyword evidence="1 3" id="KW-0238">DNA-binding</keyword>
<dbReference type="InterPro" id="IPR016194">
    <property type="entry name" value="SPOC-like_C_dom_sf"/>
</dbReference>
<gene>
    <name evidence="3" type="primary">ku</name>
    <name evidence="6" type="ORF">ACFQRF_04905</name>
</gene>
<keyword evidence="7" id="KW-1185">Reference proteome</keyword>
<dbReference type="NCBIfam" id="TIGR02772">
    <property type="entry name" value="Ku_bact"/>
    <property type="match status" value="1"/>
</dbReference>
<dbReference type="InterPro" id="IPR006164">
    <property type="entry name" value="DNA_bd_Ku70/Ku80"/>
</dbReference>
<evidence type="ECO:0000259" key="5">
    <source>
        <dbReference type="SMART" id="SM00559"/>
    </source>
</evidence>
<evidence type="ECO:0000313" key="6">
    <source>
        <dbReference type="EMBL" id="MFC7327074.1"/>
    </source>
</evidence>
<sequence length="340" mass="37305">MASVWKGSLSFGLVSVPVTLFAATERHSYAMHQFQRDTSDRIRYKRVNERTGDEVAPGDIVKGAETDEGEYVVVERADLESIAPGRSRTLEIDAFVPADAIEPLSYDRAYYLAPDSKAAAKPYALLCQALQDSGRLGVATLVMRDRQHLAVIGPQNGVLTLSTLFFADEIRDPEEVLPSVPDVRIDDRELSLATQLVEAMAADWRPEQYTDVYHERLTELVEAKSKGQRLKYAGTAPPKEETNVVELTSALRESIRSRRGTGAGGGRERPAAASGKKPQRAAPAARAPRHPPLAEMTKRDLTRLAADLGVEGRSRMDRAGLEEAVAKAERRGKRSKRAAS</sequence>
<dbReference type="InterPro" id="IPR009187">
    <property type="entry name" value="Prok_Ku"/>
</dbReference>
<feature type="region of interest" description="Disordered" evidence="4">
    <location>
        <begin position="252"/>
        <end position="340"/>
    </location>
</feature>
<dbReference type="SMART" id="SM00559">
    <property type="entry name" value="Ku78"/>
    <property type="match status" value="1"/>
</dbReference>
<dbReference type="Gene3D" id="2.40.290.10">
    <property type="match status" value="1"/>
</dbReference>
<evidence type="ECO:0000256" key="3">
    <source>
        <dbReference type="HAMAP-Rule" id="MF_01875"/>
    </source>
</evidence>
<comment type="similarity">
    <text evidence="3">Belongs to the prokaryotic Ku family.</text>
</comment>
<evidence type="ECO:0000256" key="2">
    <source>
        <dbReference type="ARBA" id="ARBA00023172"/>
    </source>
</evidence>
<keyword evidence="2 3" id="KW-0233">DNA recombination</keyword>
<dbReference type="HAMAP" id="MF_01875">
    <property type="entry name" value="Prokaryotic_Ku"/>
    <property type="match status" value="1"/>
</dbReference>
<dbReference type="EMBL" id="JBHTBH010000002">
    <property type="protein sequence ID" value="MFC7327074.1"/>
    <property type="molecule type" value="Genomic_DNA"/>
</dbReference>
<evidence type="ECO:0000256" key="1">
    <source>
        <dbReference type="ARBA" id="ARBA00023125"/>
    </source>
</evidence>
<dbReference type="PANTHER" id="PTHR41251">
    <property type="entry name" value="NON-HOMOLOGOUS END JOINING PROTEIN KU"/>
    <property type="match status" value="1"/>
</dbReference>
<evidence type="ECO:0000313" key="7">
    <source>
        <dbReference type="Proteomes" id="UP001596540"/>
    </source>
</evidence>
<protein>
    <recommendedName>
        <fullName evidence="3">Non-homologous end joining protein Ku</fullName>
    </recommendedName>
</protein>
<dbReference type="CDD" id="cd00789">
    <property type="entry name" value="KU_like"/>
    <property type="match status" value="1"/>
</dbReference>
<comment type="subunit">
    <text evidence="3">Homodimer. Interacts with LigD.</text>
</comment>
<evidence type="ECO:0000256" key="4">
    <source>
        <dbReference type="SAM" id="MobiDB-lite"/>
    </source>
</evidence>
<dbReference type="PIRSF" id="PIRSF006493">
    <property type="entry name" value="Prok_Ku"/>
    <property type="match status" value="1"/>
</dbReference>
<feature type="compositionally biased region" description="Basic and acidic residues" evidence="4">
    <location>
        <begin position="310"/>
        <end position="329"/>
    </location>
</feature>
<feature type="domain" description="Ku" evidence="5">
    <location>
        <begin position="52"/>
        <end position="182"/>
    </location>
</feature>
<dbReference type="RefSeq" id="WP_379869218.1">
    <property type="nucleotide sequence ID" value="NZ_JBHTBH010000002.1"/>
</dbReference>
<keyword evidence="3" id="KW-0234">DNA repair</keyword>
<feature type="compositionally biased region" description="Basic residues" evidence="4">
    <location>
        <begin position="330"/>
        <end position="340"/>
    </location>
</feature>
<dbReference type="Pfam" id="PF02735">
    <property type="entry name" value="Ku"/>
    <property type="match status" value="1"/>
</dbReference>